<dbReference type="Proteomes" id="UP001162891">
    <property type="component" value="Chromosome"/>
</dbReference>
<dbReference type="PROSITE" id="PS52035">
    <property type="entry name" value="PEPTIDASE_M14"/>
    <property type="match status" value="1"/>
</dbReference>
<reference evidence="6" key="1">
    <citation type="journal article" date="2022" name="Int. J. Syst. Evol. Microbiol.">
        <title>Anaeromyxobacter oryzae sp. nov., Anaeromyxobacter diazotrophicus sp. nov. and Anaeromyxobacter paludicola sp. nov., isolated from paddy soils.</title>
        <authorList>
            <person name="Itoh H."/>
            <person name="Xu Z."/>
            <person name="Mise K."/>
            <person name="Masuda Y."/>
            <person name="Ushijima N."/>
            <person name="Hayakawa C."/>
            <person name="Shiratori Y."/>
            <person name="Senoo K."/>
        </authorList>
    </citation>
    <scope>NUCLEOTIDE SEQUENCE [LARGE SCALE GENOMIC DNA]</scope>
    <source>
        <strain evidence="6">Red232</strain>
    </source>
</reference>
<dbReference type="SMART" id="SM00631">
    <property type="entry name" value="Zn_pept"/>
    <property type="match status" value="1"/>
</dbReference>
<evidence type="ECO:0000259" key="4">
    <source>
        <dbReference type="PROSITE" id="PS52035"/>
    </source>
</evidence>
<proteinExistence type="inferred from homology"/>
<dbReference type="PANTHER" id="PTHR11705">
    <property type="entry name" value="PROTEASE FAMILY M14 CARBOXYPEPTIDASE A,B"/>
    <property type="match status" value="1"/>
</dbReference>
<dbReference type="InterPro" id="IPR000834">
    <property type="entry name" value="Peptidase_M14"/>
</dbReference>
<comment type="similarity">
    <text evidence="2 3">Belongs to the peptidase M14 family.</text>
</comment>
<evidence type="ECO:0000313" key="6">
    <source>
        <dbReference type="Proteomes" id="UP001162891"/>
    </source>
</evidence>
<dbReference type="Gene3D" id="3.40.630.10">
    <property type="entry name" value="Zn peptidases"/>
    <property type="match status" value="1"/>
</dbReference>
<sequence length="582" mass="63626">MLPAALALALSVSAAPDLLTTAERTAFERTGRYDEAVRLCRAYQKAFPGRARCFSFGTTPEGREMVALAASGDGVLDPAGARARGRPVVLFQGGIHAGEIDGKDAGFIVLRALLAAKGPSPLSKVTAVFVPVLNVDGHERFGPNNRPNQRGPAEAGWRTTAQNYNLNRDYVKADAPETRAILALLGAWDPIVYADLHVTDGAQFQHDVAVLVEPQLGYAEALRTEGKALSDALLARLSAAGHLPVDFYPSFVKEDDPASGFHRGVAPPRFGNDYWAARNRLGILLETHSWRRYGERVKTTADFLRALLDLAAERGATWRRAADRADGDTAALAGKPLALAWTADERPEAATPIRFRGYAYTKPTSPITGAPVIRYDETRPETWALPLYEHVAPSVTVTLPRAGWIVPSARAAQVGAMLRLHGVRLERLAAARPGLDVEVFRATEAKFDAEPFEGRHRAAVRGAWSRERRDVGPGSLFVPVAQPAAPLAAHLLEPAGPDALVAWGFFDTVFERKEYVEPYVLEPFARELLAQDPAVRAEFEARLADPAFRDDPKARLEFFDRRHPVYDAAYRVYPVLRIDTAP</sequence>
<feature type="active site" description="Proton donor/acceptor" evidence="3">
    <location>
        <position position="286"/>
    </location>
</feature>
<gene>
    <name evidence="5" type="ORF">AMOR_26350</name>
</gene>
<dbReference type="PANTHER" id="PTHR11705:SF145">
    <property type="entry name" value="PEPTIDASE M14 CARBOXYPEPTIDASE A DOMAIN-CONTAINING PROTEIN"/>
    <property type="match status" value="1"/>
</dbReference>
<dbReference type="SUPFAM" id="SSF53187">
    <property type="entry name" value="Zn-dependent exopeptidases"/>
    <property type="match status" value="1"/>
</dbReference>
<evidence type="ECO:0000256" key="3">
    <source>
        <dbReference type="PROSITE-ProRule" id="PRU01379"/>
    </source>
</evidence>
<comment type="cofactor">
    <cofactor evidence="1">
        <name>Zn(2+)</name>
        <dbReference type="ChEBI" id="CHEBI:29105"/>
    </cofactor>
</comment>
<feature type="domain" description="Peptidase M14" evidence="4">
    <location>
        <begin position="29"/>
        <end position="311"/>
    </location>
</feature>
<protein>
    <recommendedName>
        <fullName evidence="4">Peptidase M14 domain-containing protein</fullName>
    </recommendedName>
</protein>
<dbReference type="Pfam" id="PF00246">
    <property type="entry name" value="Peptidase_M14"/>
    <property type="match status" value="1"/>
</dbReference>
<keyword evidence="6" id="KW-1185">Reference proteome</keyword>
<evidence type="ECO:0000256" key="2">
    <source>
        <dbReference type="ARBA" id="ARBA00005988"/>
    </source>
</evidence>
<accession>A0ABM7WW19</accession>
<organism evidence="5 6">
    <name type="scientific">Anaeromyxobacter oryzae</name>
    <dbReference type="NCBI Taxonomy" id="2918170"/>
    <lineage>
        <taxon>Bacteria</taxon>
        <taxon>Pseudomonadati</taxon>
        <taxon>Myxococcota</taxon>
        <taxon>Myxococcia</taxon>
        <taxon>Myxococcales</taxon>
        <taxon>Cystobacterineae</taxon>
        <taxon>Anaeromyxobacteraceae</taxon>
        <taxon>Anaeromyxobacter</taxon>
    </lineage>
</organism>
<evidence type="ECO:0000256" key="1">
    <source>
        <dbReference type="ARBA" id="ARBA00001947"/>
    </source>
</evidence>
<dbReference type="RefSeq" id="WP_248361813.1">
    <property type="nucleotide sequence ID" value="NZ_AP025591.1"/>
</dbReference>
<evidence type="ECO:0000313" key="5">
    <source>
        <dbReference type="EMBL" id="BDG03639.1"/>
    </source>
</evidence>
<name>A0ABM7WW19_9BACT</name>
<dbReference type="CDD" id="cd06241">
    <property type="entry name" value="M14-like"/>
    <property type="match status" value="1"/>
</dbReference>
<dbReference type="EMBL" id="AP025591">
    <property type="protein sequence ID" value="BDG03639.1"/>
    <property type="molecule type" value="Genomic_DNA"/>
</dbReference>